<comment type="caution">
    <text evidence="2">The sequence shown here is derived from an EMBL/GenBank/DDBJ whole genome shotgun (WGS) entry which is preliminary data.</text>
</comment>
<dbReference type="Proteomes" id="UP001233360">
    <property type="component" value="Unassembled WGS sequence"/>
</dbReference>
<reference evidence="2 3" key="1">
    <citation type="submission" date="2023-07" db="EMBL/GenBank/DDBJ databases">
        <title>Functional and genomic diversity of the sorghum phyllosphere microbiome.</title>
        <authorList>
            <person name="Shade A."/>
        </authorList>
    </citation>
    <scope>NUCLEOTIDE SEQUENCE [LARGE SCALE GENOMIC DNA]</scope>
    <source>
        <strain evidence="2 3">SORGH_AS_0887</strain>
    </source>
</reference>
<keyword evidence="1" id="KW-0732">Signal</keyword>
<evidence type="ECO:0000256" key="1">
    <source>
        <dbReference type="SAM" id="SignalP"/>
    </source>
</evidence>
<dbReference type="InterPro" id="IPR025737">
    <property type="entry name" value="FApF"/>
</dbReference>
<gene>
    <name evidence="2" type="ORF">QE380_001235</name>
</gene>
<name>A0ABU0UUT3_ACIBI</name>
<protein>
    <recommendedName>
        <fullName evidence="4">Transporter</fullName>
    </recommendedName>
</protein>
<proteinExistence type="predicted"/>
<sequence>MNIYLKTAISLNIKIRKSIMALMMLSTTLSIPMTTWAIDVDAADFVPAPEGTTIGLLYYQRAERNKMYAHGSETDTQVKLDSDVGIARLVHYTHLGEYEIAPQILAPFASIQAGKDIAGLGKTNGLGDVILAVPFWLVNNPQSRQYFAIAPYLYIPIGQYDHNKALNIGENRWKFDLQSGYVKGLTDRWFINLTADVMFFGTNDEYGANSVEMKQKPLFQGQADIHYKISPQTNIFTGISKIWGGETRIAGINNDDESQQLKLKLGASHFITPQTQFLISLGKDIKVENGFKENARVNIRLLHVF</sequence>
<organism evidence="2 3">
    <name type="scientific">Acinetobacter baylyi</name>
    <dbReference type="NCBI Taxonomy" id="202950"/>
    <lineage>
        <taxon>Bacteria</taxon>
        <taxon>Pseudomonadati</taxon>
        <taxon>Pseudomonadota</taxon>
        <taxon>Gammaproteobacteria</taxon>
        <taxon>Moraxellales</taxon>
        <taxon>Moraxellaceae</taxon>
        <taxon>Acinetobacter</taxon>
    </lineage>
</organism>
<evidence type="ECO:0000313" key="3">
    <source>
        <dbReference type="Proteomes" id="UP001233360"/>
    </source>
</evidence>
<evidence type="ECO:0000313" key="2">
    <source>
        <dbReference type="EMBL" id="MDQ1208312.1"/>
    </source>
</evidence>
<dbReference type="Pfam" id="PF13557">
    <property type="entry name" value="Phenol_MetA_deg"/>
    <property type="match status" value="1"/>
</dbReference>
<feature type="chain" id="PRO_5046314090" description="Transporter" evidence="1">
    <location>
        <begin position="38"/>
        <end position="305"/>
    </location>
</feature>
<accession>A0ABU0UUT3</accession>
<keyword evidence="3" id="KW-1185">Reference proteome</keyword>
<feature type="signal peptide" evidence="1">
    <location>
        <begin position="1"/>
        <end position="37"/>
    </location>
</feature>
<dbReference type="EMBL" id="JAUTBK010000002">
    <property type="protein sequence ID" value="MDQ1208312.1"/>
    <property type="molecule type" value="Genomic_DNA"/>
</dbReference>
<evidence type="ECO:0008006" key="4">
    <source>
        <dbReference type="Google" id="ProtNLM"/>
    </source>
</evidence>